<proteinExistence type="predicted"/>
<feature type="region of interest" description="Disordered" evidence="1">
    <location>
        <begin position="102"/>
        <end position="129"/>
    </location>
</feature>
<evidence type="ECO:0000259" key="2">
    <source>
        <dbReference type="Pfam" id="PF18717"/>
    </source>
</evidence>
<dbReference type="EMBL" id="HADW01006230">
    <property type="protein sequence ID" value="SBP07630.1"/>
    <property type="molecule type" value="Transcribed_RNA"/>
</dbReference>
<evidence type="ECO:0000313" key="3">
    <source>
        <dbReference type="EMBL" id="SBP07630.1"/>
    </source>
</evidence>
<dbReference type="PANTHER" id="PTHR17609">
    <property type="entry name" value="HMG DOMAIN-CONTAINING PROTEIN 3"/>
    <property type="match status" value="1"/>
</dbReference>
<reference evidence="3" key="1">
    <citation type="submission" date="2016-05" db="EMBL/GenBank/DDBJ databases">
        <authorList>
            <person name="Lavstsen T."/>
            <person name="Jespersen J.S."/>
        </authorList>
    </citation>
    <scope>NUCLEOTIDE SEQUENCE</scope>
    <source>
        <tissue evidence="3">Brain</tissue>
    </source>
</reference>
<dbReference type="AlphaFoldDB" id="A0A1A7WPI3"/>
<dbReference type="Pfam" id="PF18717">
    <property type="entry name" value="CxC4"/>
    <property type="match status" value="1"/>
</dbReference>
<dbReference type="InterPro" id="IPR040648">
    <property type="entry name" value="HMGXB3_CxC4"/>
</dbReference>
<name>A0A1A7WPI3_9TELE</name>
<feature type="domain" description="HMG" evidence="2">
    <location>
        <begin position="480"/>
        <end position="585"/>
    </location>
</feature>
<gene>
    <name evidence="3" type="primary">SI:DKEYP-117B11.2</name>
</gene>
<organism evidence="3">
    <name type="scientific">Iconisemion striatum</name>
    <dbReference type="NCBI Taxonomy" id="60296"/>
    <lineage>
        <taxon>Eukaryota</taxon>
        <taxon>Metazoa</taxon>
        <taxon>Chordata</taxon>
        <taxon>Craniata</taxon>
        <taxon>Vertebrata</taxon>
        <taxon>Euteleostomi</taxon>
        <taxon>Actinopterygii</taxon>
        <taxon>Neopterygii</taxon>
        <taxon>Teleostei</taxon>
        <taxon>Neoteleostei</taxon>
        <taxon>Acanthomorphata</taxon>
        <taxon>Ovalentaria</taxon>
        <taxon>Atherinomorphae</taxon>
        <taxon>Cyprinodontiformes</taxon>
        <taxon>Nothobranchiidae</taxon>
        <taxon>Iconisemion</taxon>
    </lineage>
</organism>
<reference evidence="3" key="2">
    <citation type="submission" date="2016-06" db="EMBL/GenBank/DDBJ databases">
        <title>The genome of a short-lived fish provides insights into sex chromosome evolution and the genetic control of aging.</title>
        <authorList>
            <person name="Reichwald K."/>
            <person name="Felder M."/>
            <person name="Petzold A."/>
            <person name="Koch P."/>
            <person name="Groth M."/>
            <person name="Platzer M."/>
        </authorList>
    </citation>
    <scope>NUCLEOTIDE SEQUENCE</scope>
    <source>
        <tissue evidence="3">Brain</tissue>
    </source>
</reference>
<dbReference type="InterPro" id="IPR039598">
    <property type="entry name" value="HMGXB3"/>
</dbReference>
<accession>A0A1A7WPI3</accession>
<protein>
    <submittedName>
        <fullName evidence="3">Si:dkeyp-117b11.2</fullName>
    </submittedName>
</protein>
<evidence type="ECO:0000256" key="1">
    <source>
        <dbReference type="SAM" id="MobiDB-lite"/>
    </source>
</evidence>
<sequence>MHISVIDVGMELAASAIGTLFGCPLCPKVRPTSLKKMKLHFEGHINTALHFGENIICRCNMPCRSLAHYHCPYCCKTLLKKEQMERHVKLCNTTTNLNAVAPESSPLLPVSTPGRLQPPSLWPDSTPERPPLHDHDYSLLTLTCGDSTKVVVNSDCAPSSPPLVITPESSTSLPESTTERIPLHGSEIFYSDKATHVKNFKMAKCPHCALILYQKNLTLHIQRKHTNEKDINASFHLKSVCVDQVNGIFAVRKVSAHGFSTPVHVQRKTWGKQQQTKCELEECQQFHLLAQRSGLTHCLCEHIRSLDYSGKTAREEILKTEVLEEMMSAHFFGAAMVENCKSRQKVAQEACMPLSVLVELGGSPRHICMSVHEPKSHYYSLLGRVIVTYNTENNTWHCPCAKPRTSCPHKGIAKWHLFQTRKHLFMTSPSTRETSEMSNVPDCSSTQDLARSVRYIYEKKKIPAKVMDHTKAVEAPSDYPEKLFPVETCCQLCPGSPPLNDVFLVMETATIVGMRGVIKDISTYNRRCSQCNMVYRYQEWQDGLHNFNDKVILTLELCHYLRLNLQSHVSVSTCMTSLEKMHGKKYPSTDNIFRAYCHFEALNNTEYQFACVNCGYSPAVVIMDLHRKGVFSMADFV</sequence>
<dbReference type="PANTHER" id="PTHR17609:SF3">
    <property type="entry name" value="SAP DOMAIN-CONTAINING PROTEIN"/>
    <property type="match status" value="1"/>
</dbReference>